<evidence type="ECO:0000313" key="2">
    <source>
        <dbReference type="Proteomes" id="UP001301958"/>
    </source>
</evidence>
<dbReference type="EMBL" id="MU865356">
    <property type="protein sequence ID" value="KAK4225972.1"/>
    <property type="molecule type" value="Genomic_DNA"/>
</dbReference>
<accession>A0AAN7BMC6</accession>
<sequence length="216" mass="23718">MDSVTPSSTGGPSWQIDIPSLTSLITRAGARGLQQLVQFGVDVHTIGCILTLGEITPACDLFRRFMLEKRAAQRKQTWFIHGLVEFGAGTNFVSLTSQTLSKLFEEVHAPAHGTPSYGQLQAIRSVAIPLARALDFKDHMAKFHAWICNQFNHHFSVHSPFHCHGVEQSIPNTAIIVSVLLGLKSVLLESATASRRLIFKGIPGAAWLLAYESKIF</sequence>
<gene>
    <name evidence="1" type="ORF">QBC38DRAFT_456759</name>
</gene>
<dbReference type="Proteomes" id="UP001301958">
    <property type="component" value="Unassembled WGS sequence"/>
</dbReference>
<keyword evidence="2" id="KW-1185">Reference proteome</keyword>
<reference evidence="1" key="1">
    <citation type="journal article" date="2023" name="Mol. Phylogenet. Evol.">
        <title>Genome-scale phylogeny and comparative genomics of the fungal order Sordariales.</title>
        <authorList>
            <person name="Hensen N."/>
            <person name="Bonometti L."/>
            <person name="Westerberg I."/>
            <person name="Brannstrom I.O."/>
            <person name="Guillou S."/>
            <person name="Cros-Aarteil S."/>
            <person name="Calhoun S."/>
            <person name="Haridas S."/>
            <person name="Kuo A."/>
            <person name="Mondo S."/>
            <person name="Pangilinan J."/>
            <person name="Riley R."/>
            <person name="LaButti K."/>
            <person name="Andreopoulos B."/>
            <person name="Lipzen A."/>
            <person name="Chen C."/>
            <person name="Yan M."/>
            <person name="Daum C."/>
            <person name="Ng V."/>
            <person name="Clum A."/>
            <person name="Steindorff A."/>
            <person name="Ohm R.A."/>
            <person name="Martin F."/>
            <person name="Silar P."/>
            <person name="Natvig D.O."/>
            <person name="Lalanne C."/>
            <person name="Gautier V."/>
            <person name="Ament-Velasquez S.L."/>
            <person name="Kruys A."/>
            <person name="Hutchinson M.I."/>
            <person name="Powell A.J."/>
            <person name="Barry K."/>
            <person name="Miller A.N."/>
            <person name="Grigoriev I.V."/>
            <person name="Debuchy R."/>
            <person name="Gladieux P."/>
            <person name="Hiltunen Thoren M."/>
            <person name="Johannesson H."/>
        </authorList>
    </citation>
    <scope>NUCLEOTIDE SEQUENCE</scope>
    <source>
        <strain evidence="1">CBS 990.96</strain>
    </source>
</reference>
<dbReference type="AlphaFoldDB" id="A0AAN7BMC6"/>
<evidence type="ECO:0000313" key="1">
    <source>
        <dbReference type="EMBL" id="KAK4225972.1"/>
    </source>
</evidence>
<organism evidence="1 2">
    <name type="scientific">Podospora fimiseda</name>
    <dbReference type="NCBI Taxonomy" id="252190"/>
    <lineage>
        <taxon>Eukaryota</taxon>
        <taxon>Fungi</taxon>
        <taxon>Dikarya</taxon>
        <taxon>Ascomycota</taxon>
        <taxon>Pezizomycotina</taxon>
        <taxon>Sordariomycetes</taxon>
        <taxon>Sordariomycetidae</taxon>
        <taxon>Sordariales</taxon>
        <taxon>Podosporaceae</taxon>
        <taxon>Podospora</taxon>
    </lineage>
</organism>
<proteinExistence type="predicted"/>
<reference evidence="1" key="2">
    <citation type="submission" date="2023-05" db="EMBL/GenBank/DDBJ databases">
        <authorList>
            <consortium name="Lawrence Berkeley National Laboratory"/>
            <person name="Steindorff A."/>
            <person name="Hensen N."/>
            <person name="Bonometti L."/>
            <person name="Westerberg I."/>
            <person name="Brannstrom I.O."/>
            <person name="Guillou S."/>
            <person name="Cros-Aarteil S."/>
            <person name="Calhoun S."/>
            <person name="Haridas S."/>
            <person name="Kuo A."/>
            <person name="Mondo S."/>
            <person name="Pangilinan J."/>
            <person name="Riley R."/>
            <person name="Labutti K."/>
            <person name="Andreopoulos B."/>
            <person name="Lipzen A."/>
            <person name="Chen C."/>
            <person name="Yanf M."/>
            <person name="Daum C."/>
            <person name="Ng V."/>
            <person name="Clum A."/>
            <person name="Ohm R."/>
            <person name="Martin F."/>
            <person name="Silar P."/>
            <person name="Natvig D."/>
            <person name="Lalanne C."/>
            <person name="Gautier V."/>
            <person name="Ament-Velasquez S.L."/>
            <person name="Kruys A."/>
            <person name="Hutchinson M.I."/>
            <person name="Powell A.J."/>
            <person name="Barry K."/>
            <person name="Miller A.N."/>
            <person name="Grigoriev I.V."/>
            <person name="Debuchy R."/>
            <person name="Gladieux P."/>
            <person name="Thoren M.H."/>
            <person name="Johannesson H."/>
        </authorList>
    </citation>
    <scope>NUCLEOTIDE SEQUENCE</scope>
    <source>
        <strain evidence="1">CBS 990.96</strain>
    </source>
</reference>
<comment type="caution">
    <text evidence="1">The sequence shown here is derived from an EMBL/GenBank/DDBJ whole genome shotgun (WGS) entry which is preliminary data.</text>
</comment>
<name>A0AAN7BMC6_9PEZI</name>
<protein>
    <submittedName>
        <fullName evidence="1">Uncharacterized protein</fullName>
    </submittedName>
</protein>